<proteinExistence type="predicted"/>
<evidence type="ECO:0000256" key="1">
    <source>
        <dbReference type="SAM" id="MobiDB-lite"/>
    </source>
</evidence>
<dbReference type="InParanoid" id="A0A0D0BUE1"/>
<feature type="region of interest" description="Disordered" evidence="1">
    <location>
        <begin position="767"/>
        <end position="794"/>
    </location>
</feature>
<protein>
    <submittedName>
        <fullName evidence="2">Uncharacterized protein</fullName>
    </submittedName>
</protein>
<dbReference type="AlphaFoldDB" id="A0A0D0BUE1"/>
<name>A0A0D0BUE1_9AGAM</name>
<dbReference type="OrthoDB" id="2671269at2759"/>
<sequence length="832" mass="91095">MILKAIMQVDTAAVIAPMRDNVKFHASNAVEAVSAFSTFHPELLHLKFDKAAATSIETLGLELDCAPVTCQEVSFAHGRRGTAFDATFSQTKCNRDFIVPVFVLQGPPCTPGNEAVVATGSGAPGNVNRPLLIERKLSVVSKEESAPVEHPANNSLDSISSAIIPESFEASDSLSLGCVQPFANIQSQRHITTASIESSLSPRKNSIIISDIAFTNVISSVLKPAAEYSIENTGRIHATTPIKTEGTEVPVAVTYADATNLAARYPDLASQILVSPLRKRAARQEIALTAEQDLIEEGPPSKRRPRRPRRHKGKRSRDNQEELQQQSRGSLRTPGLDTSPSRHKDPSSTSGLVDPKATFGFHSACNLRQPDWLVDSAPPTPNLCVERVPSLQTNRHIALATPQERTRNYQGETGDANWGAPTAEIQASTPPPKRLATPKRACVQEQHGAMLLMREERAGAPEATDLATTSMGRRSINADMLLTELFRKAMETSSPSATKFRHPEHIPLRKSQTEGPDRIKTLVTETARPVNQAEKIMEGDSPRVKLPAPSTPPMKTSHNPTYKSPIAPMEGDQIAHQSYKPLGARTQEDHALRQSHMPPAARTEEDYTLRQSHLPIAARMTEDRTITQNYRPPHQRLNENNYNAIITQKPPIYHASSLNRHSSPCAPPSPRAIELLERSERIRHLERLLSRERDLPISNTGLTVPSPKSAQVLQPIGPWQASDEKAFHERGAINPGTSTNQSLDLVRVMQAMGVDISSRKDTLAALGNGKPPGRVDSSSNGVRRQSDAMTMEDTVVRNDLARSVRSHGLRSPRGGGGYRSVSGLYAQWTRYT</sequence>
<dbReference type="EMBL" id="KN835156">
    <property type="protein sequence ID" value="KIK46663.1"/>
    <property type="molecule type" value="Genomic_DNA"/>
</dbReference>
<feature type="compositionally biased region" description="Basic residues" evidence="1">
    <location>
        <begin position="301"/>
        <end position="315"/>
    </location>
</feature>
<feature type="region of interest" description="Disordered" evidence="1">
    <location>
        <begin position="291"/>
        <end position="355"/>
    </location>
</feature>
<gene>
    <name evidence="2" type="ORF">CY34DRAFT_9528</name>
</gene>
<accession>A0A0D0BUE1</accession>
<feature type="region of interest" description="Disordered" evidence="1">
    <location>
        <begin position="414"/>
        <end position="438"/>
    </location>
</feature>
<reference evidence="2 3" key="1">
    <citation type="submission" date="2014-04" db="EMBL/GenBank/DDBJ databases">
        <authorList>
            <consortium name="DOE Joint Genome Institute"/>
            <person name="Kuo A."/>
            <person name="Ruytinx J."/>
            <person name="Rineau F."/>
            <person name="Colpaert J."/>
            <person name="Kohler A."/>
            <person name="Nagy L.G."/>
            <person name="Floudas D."/>
            <person name="Copeland A."/>
            <person name="Barry K.W."/>
            <person name="Cichocki N."/>
            <person name="Veneault-Fourrey C."/>
            <person name="LaButti K."/>
            <person name="Lindquist E.A."/>
            <person name="Lipzen A."/>
            <person name="Lundell T."/>
            <person name="Morin E."/>
            <person name="Murat C."/>
            <person name="Sun H."/>
            <person name="Tunlid A."/>
            <person name="Henrissat B."/>
            <person name="Grigoriev I.V."/>
            <person name="Hibbett D.S."/>
            <person name="Martin F."/>
            <person name="Nordberg H.P."/>
            <person name="Cantor M.N."/>
            <person name="Hua S.X."/>
        </authorList>
    </citation>
    <scope>NUCLEOTIDE SEQUENCE [LARGE SCALE GENOMIC DNA]</scope>
    <source>
        <strain evidence="2 3">UH-Slu-Lm8-n1</strain>
    </source>
</reference>
<dbReference type="Proteomes" id="UP000054485">
    <property type="component" value="Unassembled WGS sequence"/>
</dbReference>
<evidence type="ECO:0000313" key="3">
    <source>
        <dbReference type="Proteomes" id="UP000054485"/>
    </source>
</evidence>
<evidence type="ECO:0000313" key="2">
    <source>
        <dbReference type="EMBL" id="KIK46663.1"/>
    </source>
</evidence>
<feature type="region of interest" description="Disordered" evidence="1">
    <location>
        <begin position="541"/>
        <end position="560"/>
    </location>
</feature>
<keyword evidence="3" id="KW-1185">Reference proteome</keyword>
<dbReference type="HOGENOM" id="CLU_341057_0_0_1"/>
<organism evidence="2 3">
    <name type="scientific">Suillus luteus UH-Slu-Lm8-n1</name>
    <dbReference type="NCBI Taxonomy" id="930992"/>
    <lineage>
        <taxon>Eukaryota</taxon>
        <taxon>Fungi</taxon>
        <taxon>Dikarya</taxon>
        <taxon>Basidiomycota</taxon>
        <taxon>Agaricomycotina</taxon>
        <taxon>Agaricomycetes</taxon>
        <taxon>Agaricomycetidae</taxon>
        <taxon>Boletales</taxon>
        <taxon>Suillineae</taxon>
        <taxon>Suillaceae</taxon>
        <taxon>Suillus</taxon>
    </lineage>
</organism>
<reference evidence="3" key="2">
    <citation type="submission" date="2015-01" db="EMBL/GenBank/DDBJ databases">
        <title>Evolutionary Origins and Diversification of the Mycorrhizal Mutualists.</title>
        <authorList>
            <consortium name="DOE Joint Genome Institute"/>
            <consortium name="Mycorrhizal Genomics Consortium"/>
            <person name="Kohler A."/>
            <person name="Kuo A."/>
            <person name="Nagy L.G."/>
            <person name="Floudas D."/>
            <person name="Copeland A."/>
            <person name="Barry K.W."/>
            <person name="Cichocki N."/>
            <person name="Veneault-Fourrey C."/>
            <person name="LaButti K."/>
            <person name="Lindquist E.A."/>
            <person name="Lipzen A."/>
            <person name="Lundell T."/>
            <person name="Morin E."/>
            <person name="Murat C."/>
            <person name="Riley R."/>
            <person name="Ohm R."/>
            <person name="Sun H."/>
            <person name="Tunlid A."/>
            <person name="Henrissat B."/>
            <person name="Grigoriev I.V."/>
            <person name="Hibbett D.S."/>
            <person name="Martin F."/>
        </authorList>
    </citation>
    <scope>NUCLEOTIDE SEQUENCE [LARGE SCALE GENOMIC DNA]</scope>
    <source>
        <strain evidence="3">UH-Slu-Lm8-n1</strain>
    </source>
</reference>